<dbReference type="Proteomes" id="UP001430953">
    <property type="component" value="Unassembled WGS sequence"/>
</dbReference>
<reference evidence="1 2" key="1">
    <citation type="submission" date="2023-03" db="EMBL/GenBank/DDBJ databases">
        <title>High recombination rates correlate with genetic variation in Cardiocondyla obscurior ants.</title>
        <authorList>
            <person name="Errbii M."/>
        </authorList>
    </citation>
    <scope>NUCLEOTIDE SEQUENCE [LARGE SCALE GENOMIC DNA]</scope>
    <source>
        <strain evidence="1">Alpha-2009</strain>
        <tissue evidence="1">Whole body</tissue>
    </source>
</reference>
<protein>
    <recommendedName>
        <fullName evidence="3">Secreted protein</fullName>
    </recommendedName>
</protein>
<evidence type="ECO:0000313" key="1">
    <source>
        <dbReference type="EMBL" id="KAL0124100.1"/>
    </source>
</evidence>
<sequence length="94" mass="10801">MLCCQVSKIFFIVFCHISVTGKSRKLKTGPYAFASIPHNAAMPDLKNIFYRFLAISQLPMKVEIPHNKTLPDSKNIFFFFLDIFRLLVKVESST</sequence>
<comment type="caution">
    <text evidence="1">The sequence shown here is derived from an EMBL/GenBank/DDBJ whole genome shotgun (WGS) entry which is preliminary data.</text>
</comment>
<keyword evidence="2" id="KW-1185">Reference proteome</keyword>
<dbReference type="AlphaFoldDB" id="A0AAW2G912"/>
<accession>A0AAW2G912</accession>
<dbReference type="EMBL" id="JADYXP020000005">
    <property type="protein sequence ID" value="KAL0124100.1"/>
    <property type="molecule type" value="Genomic_DNA"/>
</dbReference>
<evidence type="ECO:0008006" key="3">
    <source>
        <dbReference type="Google" id="ProtNLM"/>
    </source>
</evidence>
<evidence type="ECO:0000313" key="2">
    <source>
        <dbReference type="Proteomes" id="UP001430953"/>
    </source>
</evidence>
<gene>
    <name evidence="1" type="ORF">PUN28_006119</name>
</gene>
<proteinExistence type="predicted"/>
<name>A0AAW2G912_9HYME</name>
<organism evidence="1 2">
    <name type="scientific">Cardiocondyla obscurior</name>
    <dbReference type="NCBI Taxonomy" id="286306"/>
    <lineage>
        <taxon>Eukaryota</taxon>
        <taxon>Metazoa</taxon>
        <taxon>Ecdysozoa</taxon>
        <taxon>Arthropoda</taxon>
        <taxon>Hexapoda</taxon>
        <taxon>Insecta</taxon>
        <taxon>Pterygota</taxon>
        <taxon>Neoptera</taxon>
        <taxon>Endopterygota</taxon>
        <taxon>Hymenoptera</taxon>
        <taxon>Apocrita</taxon>
        <taxon>Aculeata</taxon>
        <taxon>Formicoidea</taxon>
        <taxon>Formicidae</taxon>
        <taxon>Myrmicinae</taxon>
        <taxon>Cardiocondyla</taxon>
    </lineage>
</organism>